<protein>
    <submittedName>
        <fullName evidence="2">Uncharacterized protein</fullName>
    </submittedName>
</protein>
<name>A0A915KTR7_ROMCU</name>
<organism evidence="1 2">
    <name type="scientific">Romanomermis culicivorax</name>
    <name type="common">Nematode worm</name>
    <dbReference type="NCBI Taxonomy" id="13658"/>
    <lineage>
        <taxon>Eukaryota</taxon>
        <taxon>Metazoa</taxon>
        <taxon>Ecdysozoa</taxon>
        <taxon>Nematoda</taxon>
        <taxon>Enoplea</taxon>
        <taxon>Dorylaimia</taxon>
        <taxon>Mermithida</taxon>
        <taxon>Mermithoidea</taxon>
        <taxon>Mermithidae</taxon>
        <taxon>Romanomermis</taxon>
    </lineage>
</organism>
<dbReference type="Proteomes" id="UP000887565">
    <property type="component" value="Unplaced"/>
</dbReference>
<evidence type="ECO:0000313" key="1">
    <source>
        <dbReference type="Proteomes" id="UP000887565"/>
    </source>
</evidence>
<sequence length="135" mass="15113">MASVNFCTHIMSPNLLNSRPLVILSNFTNELKACKRERWSSSIFYSPPTDGRKFYTTIAKFRRQSGHAVLDEPPPKGATLEHEAVRFGLTAGASQNKLCIVIKFQLRQELSETASLILPEEEGTLKISMNSSKEI</sequence>
<dbReference type="AlphaFoldDB" id="A0A915KTR7"/>
<dbReference type="WBParaSite" id="nRc.2.0.1.t41871-RA">
    <property type="protein sequence ID" value="nRc.2.0.1.t41871-RA"/>
    <property type="gene ID" value="nRc.2.0.1.g41871"/>
</dbReference>
<reference evidence="2" key="1">
    <citation type="submission" date="2022-11" db="UniProtKB">
        <authorList>
            <consortium name="WormBaseParasite"/>
        </authorList>
    </citation>
    <scope>IDENTIFICATION</scope>
</reference>
<proteinExistence type="predicted"/>
<accession>A0A915KTR7</accession>
<keyword evidence="1" id="KW-1185">Reference proteome</keyword>
<evidence type="ECO:0000313" key="2">
    <source>
        <dbReference type="WBParaSite" id="nRc.2.0.1.t41871-RA"/>
    </source>
</evidence>